<accession>A0A8H4VMM6</accession>
<feature type="region of interest" description="Disordered" evidence="1">
    <location>
        <begin position="1"/>
        <end position="27"/>
    </location>
</feature>
<keyword evidence="4" id="KW-1185">Reference proteome</keyword>
<dbReference type="AlphaFoldDB" id="A0A8H4VMM6"/>
<name>A0A8H4VMM6_9AGAR</name>
<dbReference type="InterPro" id="IPR046528">
    <property type="entry name" value="DUF6593"/>
</dbReference>
<feature type="compositionally biased region" description="Polar residues" evidence="1">
    <location>
        <begin position="17"/>
        <end position="27"/>
    </location>
</feature>
<evidence type="ECO:0000313" key="4">
    <source>
        <dbReference type="Proteomes" id="UP000521872"/>
    </source>
</evidence>
<organism evidence="3 4">
    <name type="scientific">Agrocybe pediades</name>
    <dbReference type="NCBI Taxonomy" id="84607"/>
    <lineage>
        <taxon>Eukaryota</taxon>
        <taxon>Fungi</taxon>
        <taxon>Dikarya</taxon>
        <taxon>Basidiomycota</taxon>
        <taxon>Agaricomycotina</taxon>
        <taxon>Agaricomycetes</taxon>
        <taxon>Agaricomycetidae</taxon>
        <taxon>Agaricales</taxon>
        <taxon>Agaricineae</taxon>
        <taxon>Strophariaceae</taxon>
        <taxon>Agrocybe</taxon>
    </lineage>
</organism>
<feature type="domain" description="DUF6593" evidence="2">
    <location>
        <begin position="64"/>
        <end position="179"/>
    </location>
</feature>
<protein>
    <recommendedName>
        <fullName evidence="2">DUF6593 domain-containing protein</fullName>
    </recommendedName>
</protein>
<dbReference type="OrthoDB" id="3191568at2759"/>
<reference evidence="3 4" key="1">
    <citation type="submission" date="2019-12" db="EMBL/GenBank/DDBJ databases">
        <authorList>
            <person name="Floudas D."/>
            <person name="Bentzer J."/>
            <person name="Ahren D."/>
            <person name="Johansson T."/>
            <person name="Persson P."/>
            <person name="Tunlid A."/>
        </authorList>
    </citation>
    <scope>NUCLEOTIDE SEQUENCE [LARGE SCALE GENOMIC DNA]</scope>
    <source>
        <strain evidence="3 4">CBS 102.39</strain>
    </source>
</reference>
<evidence type="ECO:0000313" key="3">
    <source>
        <dbReference type="EMBL" id="KAF4613680.1"/>
    </source>
</evidence>
<dbReference type="EMBL" id="JAACJL010000045">
    <property type="protein sequence ID" value="KAF4613680.1"/>
    <property type="molecule type" value="Genomic_DNA"/>
</dbReference>
<sequence length="209" mass="23084">MYGNNPYAQGGWPNPQNPQSINGPSWSTPPIRQPSIFGALPMLDGSSQGQPKLLTFRLESQYQDILNCSLYGPTGKPYIEIFTDISSSPAYTYFRKADGTTLAVLEWCQQSTVTISGILSKRPLSQWLPLTPDKRRRTMFCNNRPYTWVPQNNEILLYSVGSVNTEPLARISRQNGAVLLKLSAEAFTAGLLEITIVAAVALQSGKNID</sequence>
<gene>
    <name evidence="3" type="ORF">D9613_007852</name>
</gene>
<dbReference type="Proteomes" id="UP000521872">
    <property type="component" value="Unassembled WGS sequence"/>
</dbReference>
<dbReference type="Pfam" id="PF20236">
    <property type="entry name" value="DUF6593"/>
    <property type="match status" value="1"/>
</dbReference>
<evidence type="ECO:0000259" key="2">
    <source>
        <dbReference type="Pfam" id="PF20236"/>
    </source>
</evidence>
<comment type="caution">
    <text evidence="3">The sequence shown here is derived from an EMBL/GenBank/DDBJ whole genome shotgun (WGS) entry which is preliminary data.</text>
</comment>
<proteinExistence type="predicted"/>
<evidence type="ECO:0000256" key="1">
    <source>
        <dbReference type="SAM" id="MobiDB-lite"/>
    </source>
</evidence>